<dbReference type="GO" id="GO:0015450">
    <property type="term" value="F:protein-transporting ATPase activity"/>
    <property type="evidence" value="ECO:0007669"/>
    <property type="project" value="UniProtKB-UniRule"/>
</dbReference>
<dbReference type="AlphaFoldDB" id="A0A2K9P2D0"/>
<accession>A0A2K9P2D0</accession>
<evidence type="ECO:0000256" key="7">
    <source>
        <dbReference type="ARBA" id="ARBA00022989"/>
    </source>
</evidence>
<dbReference type="Pfam" id="PF03840">
    <property type="entry name" value="SecG"/>
    <property type="match status" value="1"/>
</dbReference>
<keyword evidence="9 10" id="KW-0472">Membrane</keyword>
<comment type="subcellular location">
    <subcellularLocation>
        <location evidence="1 10">Cell membrane</location>
        <topology evidence="1 10">Multi-pass membrane protein</topology>
    </subcellularLocation>
</comment>
<dbReference type="PRINTS" id="PR01651">
    <property type="entry name" value="SECGEXPORT"/>
</dbReference>
<keyword evidence="8 10" id="KW-0811">Translocation</keyword>
<dbReference type="GO" id="GO:0065002">
    <property type="term" value="P:intracellular protein transmembrane transport"/>
    <property type="evidence" value="ECO:0007669"/>
    <property type="project" value="TreeGrafter"/>
</dbReference>
<sequence length="176" mass="17757">MQTALVIIHVIIAVVLTVIVLMQHGKQQGLSGAIAGGAETFFGKNKGRTVDAMLKKFTAVVAILFIVSSVVLTYVSIQEYASQNAVSDSASDEGTMNVSTDENGNLVDANGNIIMTAEDMQAAQAQQEAEAGAAEGADGAAEQGAAEGDAADQGAAQDGAADGAAQQDAAQQGEGQ</sequence>
<evidence type="ECO:0000256" key="4">
    <source>
        <dbReference type="ARBA" id="ARBA00022475"/>
    </source>
</evidence>
<dbReference type="NCBIfam" id="TIGR00810">
    <property type="entry name" value="secG"/>
    <property type="match status" value="1"/>
</dbReference>
<keyword evidence="13" id="KW-1185">Reference proteome</keyword>
<keyword evidence="4 10" id="KW-1003">Cell membrane</keyword>
<evidence type="ECO:0000256" key="3">
    <source>
        <dbReference type="ARBA" id="ARBA00022448"/>
    </source>
</evidence>
<evidence type="ECO:0000256" key="11">
    <source>
        <dbReference type="SAM" id="MobiDB-lite"/>
    </source>
</evidence>
<dbReference type="PANTHER" id="PTHR34182">
    <property type="entry name" value="PROTEIN-EXPORT MEMBRANE PROTEIN SECG"/>
    <property type="match status" value="1"/>
</dbReference>
<evidence type="ECO:0000256" key="9">
    <source>
        <dbReference type="ARBA" id="ARBA00023136"/>
    </source>
</evidence>
<dbReference type="PANTHER" id="PTHR34182:SF1">
    <property type="entry name" value="PROTEIN-EXPORT MEMBRANE PROTEIN SECG"/>
    <property type="match status" value="1"/>
</dbReference>
<feature type="region of interest" description="Disordered" evidence="11">
    <location>
        <begin position="121"/>
        <end position="176"/>
    </location>
</feature>
<keyword evidence="7 10" id="KW-1133">Transmembrane helix</keyword>
<keyword evidence="6 10" id="KW-0653">Protein transport</keyword>
<feature type="transmembrane region" description="Helical" evidence="10">
    <location>
        <begin position="6"/>
        <end position="22"/>
    </location>
</feature>
<evidence type="ECO:0000256" key="6">
    <source>
        <dbReference type="ARBA" id="ARBA00022927"/>
    </source>
</evidence>
<dbReference type="KEGG" id="mpec:B9O19_01236"/>
<gene>
    <name evidence="12" type="ORF">B9O19_01236</name>
</gene>
<comment type="similarity">
    <text evidence="2 10">Belongs to the SecG family.</text>
</comment>
<comment type="function">
    <text evidence="10">Involved in protein export. Participates in an early event of protein translocation.</text>
</comment>
<evidence type="ECO:0000256" key="1">
    <source>
        <dbReference type="ARBA" id="ARBA00004651"/>
    </source>
</evidence>
<reference evidence="12 13" key="1">
    <citation type="submission" date="2017-04" db="EMBL/GenBank/DDBJ databases">
        <title>Monoglobus pectinilyticus 14 draft genome.</title>
        <authorList>
            <person name="Kim C."/>
            <person name="Rosendale D.I."/>
            <person name="Kelly W.J."/>
            <person name="Tannock G.W."/>
            <person name="Patchett M.L."/>
            <person name="Jordens J.Z."/>
        </authorList>
    </citation>
    <scope>NUCLEOTIDE SEQUENCE [LARGE SCALE GENOMIC DNA]</scope>
    <source>
        <strain evidence="12 13">14</strain>
    </source>
</reference>
<dbReference type="GO" id="GO:0009306">
    <property type="term" value="P:protein secretion"/>
    <property type="evidence" value="ECO:0007669"/>
    <property type="project" value="UniProtKB-UniRule"/>
</dbReference>
<evidence type="ECO:0000313" key="12">
    <source>
        <dbReference type="EMBL" id="AUO19397.1"/>
    </source>
</evidence>
<dbReference type="Proteomes" id="UP000235589">
    <property type="component" value="Chromosome"/>
</dbReference>
<keyword evidence="3 10" id="KW-0813">Transport</keyword>
<feature type="transmembrane region" description="Helical" evidence="10">
    <location>
        <begin position="57"/>
        <end position="77"/>
    </location>
</feature>
<organism evidence="12 13">
    <name type="scientific">Monoglobus pectinilyticus</name>
    <dbReference type="NCBI Taxonomy" id="1981510"/>
    <lineage>
        <taxon>Bacteria</taxon>
        <taxon>Bacillati</taxon>
        <taxon>Bacillota</taxon>
        <taxon>Clostridia</taxon>
        <taxon>Monoglobales</taxon>
        <taxon>Monoglobaceae</taxon>
        <taxon>Monoglobus</taxon>
    </lineage>
</organism>
<dbReference type="GO" id="GO:0043952">
    <property type="term" value="P:protein transport by the Sec complex"/>
    <property type="evidence" value="ECO:0007669"/>
    <property type="project" value="TreeGrafter"/>
</dbReference>
<dbReference type="InterPro" id="IPR004692">
    <property type="entry name" value="SecG"/>
</dbReference>
<name>A0A2K9P2D0_9FIRM</name>
<evidence type="ECO:0000256" key="5">
    <source>
        <dbReference type="ARBA" id="ARBA00022692"/>
    </source>
</evidence>
<dbReference type="GO" id="GO:0005886">
    <property type="term" value="C:plasma membrane"/>
    <property type="evidence" value="ECO:0007669"/>
    <property type="project" value="UniProtKB-SubCell"/>
</dbReference>
<proteinExistence type="inferred from homology"/>
<keyword evidence="5 10" id="KW-0812">Transmembrane</keyword>
<evidence type="ECO:0000256" key="8">
    <source>
        <dbReference type="ARBA" id="ARBA00023010"/>
    </source>
</evidence>
<evidence type="ECO:0000313" key="13">
    <source>
        <dbReference type="Proteomes" id="UP000235589"/>
    </source>
</evidence>
<evidence type="ECO:0000256" key="10">
    <source>
        <dbReference type="RuleBase" id="RU365087"/>
    </source>
</evidence>
<dbReference type="EMBL" id="CP020991">
    <property type="protein sequence ID" value="AUO19397.1"/>
    <property type="molecule type" value="Genomic_DNA"/>
</dbReference>
<protein>
    <recommendedName>
        <fullName evidence="10">Protein-export membrane protein SecG</fullName>
    </recommendedName>
</protein>
<evidence type="ECO:0000256" key="2">
    <source>
        <dbReference type="ARBA" id="ARBA00008445"/>
    </source>
</evidence>